<keyword evidence="2" id="KW-1185">Reference proteome</keyword>
<accession>A0A084QZ89</accession>
<gene>
    <name evidence="1" type="ORF">S40285_09777</name>
</gene>
<dbReference type="InParanoid" id="A0A084QZ89"/>
<proteinExistence type="predicted"/>
<organism evidence="1 2">
    <name type="scientific">Stachybotrys chlorohalonatus (strain IBT 40285)</name>
    <dbReference type="NCBI Taxonomy" id="1283841"/>
    <lineage>
        <taxon>Eukaryota</taxon>
        <taxon>Fungi</taxon>
        <taxon>Dikarya</taxon>
        <taxon>Ascomycota</taxon>
        <taxon>Pezizomycotina</taxon>
        <taxon>Sordariomycetes</taxon>
        <taxon>Hypocreomycetidae</taxon>
        <taxon>Hypocreales</taxon>
        <taxon>Stachybotryaceae</taxon>
        <taxon>Stachybotrys</taxon>
    </lineage>
</organism>
<evidence type="ECO:0000313" key="2">
    <source>
        <dbReference type="Proteomes" id="UP000028524"/>
    </source>
</evidence>
<reference evidence="1 2" key="1">
    <citation type="journal article" date="2014" name="BMC Genomics">
        <title>Comparative genome sequencing reveals chemotype-specific gene clusters in the toxigenic black mold Stachybotrys.</title>
        <authorList>
            <person name="Semeiks J."/>
            <person name="Borek D."/>
            <person name="Otwinowski Z."/>
            <person name="Grishin N.V."/>
        </authorList>
    </citation>
    <scope>NUCLEOTIDE SEQUENCE [LARGE SCALE GENOMIC DNA]</scope>
    <source>
        <strain evidence="1 2">IBT 40285</strain>
    </source>
</reference>
<sequence>MRSKAIAQITEELQQSGLPVEI</sequence>
<dbReference type="HOGENOM" id="CLU_3425149_0_0_1"/>
<protein>
    <submittedName>
        <fullName evidence="1">Uncharacterized protein</fullName>
    </submittedName>
</protein>
<dbReference type="Proteomes" id="UP000028524">
    <property type="component" value="Unassembled WGS sequence"/>
</dbReference>
<dbReference type="EMBL" id="KL659585">
    <property type="protein sequence ID" value="KFA69274.1"/>
    <property type="molecule type" value="Genomic_DNA"/>
</dbReference>
<evidence type="ECO:0000313" key="1">
    <source>
        <dbReference type="EMBL" id="KFA69274.1"/>
    </source>
</evidence>
<dbReference type="AlphaFoldDB" id="A0A084QZ89"/>
<name>A0A084QZ89_STAC4</name>